<evidence type="ECO:0000313" key="2">
    <source>
        <dbReference type="Proteomes" id="UP000647241"/>
    </source>
</evidence>
<dbReference type="EMBL" id="BMGT01000001">
    <property type="protein sequence ID" value="GGG65906.1"/>
    <property type="molecule type" value="Genomic_DNA"/>
</dbReference>
<reference evidence="1" key="1">
    <citation type="journal article" date="2014" name="Int. J. Syst. Evol. Microbiol.">
        <title>Complete genome sequence of Corynebacterium casei LMG S-19264T (=DSM 44701T), isolated from a smear-ripened cheese.</title>
        <authorList>
            <consortium name="US DOE Joint Genome Institute (JGI-PGF)"/>
            <person name="Walter F."/>
            <person name="Albersmeier A."/>
            <person name="Kalinowski J."/>
            <person name="Ruckert C."/>
        </authorList>
    </citation>
    <scope>NUCLEOTIDE SEQUENCE</scope>
    <source>
        <strain evidence="1">CGMCC 1.12997</strain>
    </source>
</reference>
<dbReference type="GO" id="GO:0003677">
    <property type="term" value="F:DNA binding"/>
    <property type="evidence" value="ECO:0007669"/>
    <property type="project" value="InterPro"/>
</dbReference>
<protein>
    <submittedName>
        <fullName evidence="1">Uncharacterized protein</fullName>
    </submittedName>
</protein>
<proteinExistence type="predicted"/>
<dbReference type="AlphaFoldDB" id="A0A917LZI0"/>
<accession>A0A917LZI0</accession>
<reference evidence="1" key="2">
    <citation type="submission" date="2020-09" db="EMBL/GenBank/DDBJ databases">
        <authorList>
            <person name="Sun Q."/>
            <person name="Zhou Y."/>
        </authorList>
    </citation>
    <scope>NUCLEOTIDE SEQUENCE</scope>
    <source>
        <strain evidence="1">CGMCC 1.12997</strain>
    </source>
</reference>
<evidence type="ECO:0000313" key="1">
    <source>
        <dbReference type="EMBL" id="GGG65906.1"/>
    </source>
</evidence>
<gene>
    <name evidence="1" type="ORF">GCM10011585_04600</name>
</gene>
<keyword evidence="2" id="KW-1185">Reference proteome</keyword>
<name>A0A917LZI0_9BACT</name>
<dbReference type="SUPFAM" id="SSF47413">
    <property type="entry name" value="lambda repressor-like DNA-binding domains"/>
    <property type="match status" value="1"/>
</dbReference>
<dbReference type="RefSeq" id="WP_188552519.1">
    <property type="nucleotide sequence ID" value="NZ_BMGT01000001.1"/>
</dbReference>
<dbReference type="Proteomes" id="UP000647241">
    <property type="component" value="Unassembled WGS sequence"/>
</dbReference>
<sequence>MNFQDLHELLRAELVRRIERGSLTGSRLAQQAGFQQAHISNFLNRKRALSLEGLDRVLASQNLTVDQILPLEIAAAAVPQMTEPTETVPVVSCSVAMDDARVAEAAVIETVQVSASRLHDNRARPSTRYAHWQRFVAVRADAQQAAAMYPLLAPGAIAVLDRHYNSLAPYRAQQPTLYAVRCGAALLLRYVDFDEGHLILRPYSRDFSVQLIRMASHESPADYLVGRVCLVFSEL</sequence>
<dbReference type="InterPro" id="IPR010982">
    <property type="entry name" value="Lambda_DNA-bd_dom_sf"/>
</dbReference>
<organism evidence="1 2">
    <name type="scientific">Edaphobacter dinghuensis</name>
    <dbReference type="NCBI Taxonomy" id="1560005"/>
    <lineage>
        <taxon>Bacteria</taxon>
        <taxon>Pseudomonadati</taxon>
        <taxon>Acidobacteriota</taxon>
        <taxon>Terriglobia</taxon>
        <taxon>Terriglobales</taxon>
        <taxon>Acidobacteriaceae</taxon>
        <taxon>Edaphobacter</taxon>
    </lineage>
</organism>
<comment type="caution">
    <text evidence="1">The sequence shown here is derived from an EMBL/GenBank/DDBJ whole genome shotgun (WGS) entry which is preliminary data.</text>
</comment>